<dbReference type="InterPro" id="IPR030828">
    <property type="entry name" value="HTH_TyrR"/>
</dbReference>
<dbReference type="PROSITE" id="PS00676">
    <property type="entry name" value="SIGMA54_INTERACT_2"/>
    <property type="match status" value="1"/>
</dbReference>
<dbReference type="Gene3D" id="3.10.580.10">
    <property type="entry name" value="CBS-domain"/>
    <property type="match status" value="1"/>
</dbReference>
<sequence>MRWVEEVMTPLSVCLSDTNSCLEALQRLSEINSSGCPVVDKAGELLGIVTMKVLIERTIHNDRSPAEVSCLEAVERNPVVIKPSLRLAEAWACQFDLAVVIEEDGQVVGVLSRADLAVALYQEAEFQVKELEAILNSAHNGIVVINSDGRITSFNNRAVQLFTEVSREAIGRHVLDVVPIGLMETLETGKSEYSQEFRVGQRTYIMNRAPVIQEGQITGAVGVFQDISEIKSLSQELAAVKELNSELNSIIQSSTDGLCVTDSAGIVRRINRIFQKVSLGNAQDLIGRGIQEIEEAVYGHPLFDLVLQRKQPVTIIDNKNNRSLLVSGNPVFDEDGKLLQVVINLRDMTFLNQMQQELIDAKRIRENCQELSESRDHLETGGMIGTGPEMIRVFELIRRVAKVESTVLLFGESGVGKEGIGKLLHTQSNRAEGPFIKLNCGAIPEQLLESELFGYEQGAFTGARREGKIGMFELAHNGTLLLDEIGDFPLNLQPKLLRVLQEREIVPIGGAMPRQINVRILAATHKDLEEMIRAGQFREDLYFRLNVVPISIPPLRQRHEDIIPLLNHFRDKFSKKYGFKREFSPEVIEAFLEYDWPGNVRELENMVERLMVVSAGDLIQVSQLPISFKSSSSKSARVSVNSLMPLKEAVDEVERQLIDKALEKFGSTYKAAAALGVNQSTVVRRMARFRRTDAESPA</sequence>
<feature type="domain" description="PAC" evidence="11">
    <location>
        <begin position="309"/>
        <end position="360"/>
    </location>
</feature>
<dbReference type="Gene3D" id="1.10.10.60">
    <property type="entry name" value="Homeodomain-like"/>
    <property type="match status" value="1"/>
</dbReference>
<dbReference type="InterPro" id="IPR000014">
    <property type="entry name" value="PAS"/>
</dbReference>
<dbReference type="SUPFAM" id="SSF54631">
    <property type="entry name" value="CBS-domain pair"/>
    <property type="match status" value="1"/>
</dbReference>
<dbReference type="CDD" id="cd00009">
    <property type="entry name" value="AAA"/>
    <property type="match status" value="1"/>
</dbReference>
<dbReference type="PROSITE" id="PS50112">
    <property type="entry name" value="PAS"/>
    <property type="match status" value="1"/>
</dbReference>
<dbReference type="InterPro" id="IPR002078">
    <property type="entry name" value="Sigma_54_int"/>
</dbReference>
<dbReference type="InterPro" id="IPR025662">
    <property type="entry name" value="Sigma_54_int_dom_ATP-bd_1"/>
</dbReference>
<dbReference type="Pfam" id="PF18024">
    <property type="entry name" value="HTH_50"/>
    <property type="match status" value="1"/>
</dbReference>
<evidence type="ECO:0000313" key="14">
    <source>
        <dbReference type="Proteomes" id="UP000183954"/>
    </source>
</evidence>
<dbReference type="SUPFAM" id="SSF55785">
    <property type="entry name" value="PYP-like sensor domain (PAS domain)"/>
    <property type="match status" value="2"/>
</dbReference>
<dbReference type="PANTHER" id="PTHR32071:SF57">
    <property type="entry name" value="C4-DICARBOXYLATE TRANSPORT TRANSCRIPTIONAL REGULATORY PROTEIN DCTD"/>
    <property type="match status" value="1"/>
</dbReference>
<dbReference type="Gene3D" id="3.40.50.300">
    <property type="entry name" value="P-loop containing nucleotide triphosphate hydrolases"/>
    <property type="match status" value="1"/>
</dbReference>
<protein>
    <recommendedName>
        <fullName evidence="7">HTH-type transcriptional regulatory protein TyrR</fullName>
    </recommendedName>
</protein>
<dbReference type="SUPFAM" id="SSF52540">
    <property type="entry name" value="P-loop containing nucleoside triphosphate hydrolases"/>
    <property type="match status" value="1"/>
</dbReference>
<keyword evidence="4" id="KW-0805">Transcription regulation</keyword>
<keyword evidence="6" id="KW-0804">Transcription</keyword>
<dbReference type="InterPro" id="IPR013767">
    <property type="entry name" value="PAS_fold"/>
</dbReference>
<dbReference type="InterPro" id="IPR000644">
    <property type="entry name" value="CBS_dom"/>
</dbReference>
<evidence type="ECO:0000256" key="3">
    <source>
        <dbReference type="ARBA" id="ARBA00022840"/>
    </source>
</evidence>
<dbReference type="Pfam" id="PF00158">
    <property type="entry name" value="Sigma54_activat"/>
    <property type="match status" value="1"/>
</dbReference>
<dbReference type="SUPFAM" id="SSF46689">
    <property type="entry name" value="Homeodomain-like"/>
    <property type="match status" value="1"/>
</dbReference>
<keyword evidence="14" id="KW-1185">Reference proteome</keyword>
<keyword evidence="5" id="KW-0238">DNA-binding</keyword>
<keyword evidence="1" id="KW-0547">Nucleotide-binding</keyword>
<dbReference type="PROSITE" id="PS51371">
    <property type="entry name" value="CBS"/>
    <property type="match status" value="1"/>
</dbReference>
<dbReference type="Pfam" id="PF00571">
    <property type="entry name" value="CBS"/>
    <property type="match status" value="2"/>
</dbReference>
<gene>
    <name evidence="13" type="ORF">SAMN02746098_02692</name>
</gene>
<evidence type="ECO:0000256" key="6">
    <source>
        <dbReference type="ARBA" id="ARBA00023163"/>
    </source>
</evidence>
<evidence type="ECO:0000256" key="5">
    <source>
        <dbReference type="ARBA" id="ARBA00023125"/>
    </source>
</evidence>
<organism evidence="13 14">
    <name type="scientific">Desulfosporosinus lacus DSM 15449</name>
    <dbReference type="NCBI Taxonomy" id="1121420"/>
    <lineage>
        <taxon>Bacteria</taxon>
        <taxon>Bacillati</taxon>
        <taxon>Bacillota</taxon>
        <taxon>Clostridia</taxon>
        <taxon>Eubacteriales</taxon>
        <taxon>Desulfitobacteriaceae</taxon>
        <taxon>Desulfosporosinus</taxon>
    </lineage>
</organism>
<accession>A0A1M5YWU9</accession>
<dbReference type="GO" id="GO:0005524">
    <property type="term" value="F:ATP binding"/>
    <property type="evidence" value="ECO:0007669"/>
    <property type="project" value="UniProtKB-KW"/>
</dbReference>
<dbReference type="InterPro" id="IPR027417">
    <property type="entry name" value="P-loop_NTPase"/>
</dbReference>
<dbReference type="InterPro" id="IPR046342">
    <property type="entry name" value="CBS_dom_sf"/>
</dbReference>
<dbReference type="SMART" id="SM00382">
    <property type="entry name" value="AAA"/>
    <property type="match status" value="1"/>
</dbReference>
<dbReference type="InterPro" id="IPR058031">
    <property type="entry name" value="AAA_lid_NorR"/>
</dbReference>
<evidence type="ECO:0000256" key="1">
    <source>
        <dbReference type="ARBA" id="ARBA00022741"/>
    </source>
</evidence>
<evidence type="ECO:0000256" key="2">
    <source>
        <dbReference type="ARBA" id="ARBA00022797"/>
    </source>
</evidence>
<name>A0A1M5YWU9_9FIRM</name>
<dbReference type="InterPro" id="IPR009057">
    <property type="entry name" value="Homeodomain-like_sf"/>
</dbReference>
<evidence type="ECO:0000259" key="10">
    <source>
        <dbReference type="PROSITE" id="PS50112"/>
    </source>
</evidence>
<feature type="domain" description="Sigma-54 factor interaction" evidence="9">
    <location>
        <begin position="383"/>
        <end position="612"/>
    </location>
</feature>
<keyword evidence="2" id="KW-0058">Aromatic hydrocarbons catabolism</keyword>
<dbReference type="PROSITE" id="PS50113">
    <property type="entry name" value="PAC"/>
    <property type="match status" value="1"/>
</dbReference>
<dbReference type="Gene3D" id="1.10.8.60">
    <property type="match status" value="1"/>
</dbReference>
<dbReference type="EMBL" id="FQXJ01000009">
    <property type="protein sequence ID" value="SHI16455.1"/>
    <property type="molecule type" value="Genomic_DNA"/>
</dbReference>
<evidence type="ECO:0000256" key="8">
    <source>
        <dbReference type="PROSITE-ProRule" id="PRU00703"/>
    </source>
</evidence>
<dbReference type="PROSITE" id="PS50045">
    <property type="entry name" value="SIGMA54_INTERACT_4"/>
    <property type="match status" value="1"/>
</dbReference>
<dbReference type="Gene3D" id="3.30.450.20">
    <property type="entry name" value="PAS domain"/>
    <property type="match status" value="2"/>
</dbReference>
<dbReference type="Proteomes" id="UP000183954">
    <property type="component" value="Unassembled WGS sequence"/>
</dbReference>
<reference evidence="14" key="1">
    <citation type="submission" date="2016-11" db="EMBL/GenBank/DDBJ databases">
        <authorList>
            <person name="Varghese N."/>
            <person name="Submissions S."/>
        </authorList>
    </citation>
    <scope>NUCLEOTIDE SEQUENCE [LARGE SCALE GENOMIC DNA]</scope>
    <source>
        <strain evidence="14">DSM 15449</strain>
    </source>
</reference>
<dbReference type="InterPro" id="IPR035965">
    <property type="entry name" value="PAS-like_dom_sf"/>
</dbReference>
<proteinExistence type="predicted"/>
<dbReference type="AlphaFoldDB" id="A0A1M5YWU9"/>
<dbReference type="InterPro" id="IPR025944">
    <property type="entry name" value="Sigma_54_int_dom_CS"/>
</dbReference>
<dbReference type="PROSITE" id="PS00675">
    <property type="entry name" value="SIGMA54_INTERACT_1"/>
    <property type="match status" value="1"/>
</dbReference>
<evidence type="ECO:0000256" key="7">
    <source>
        <dbReference type="ARBA" id="ARBA00029500"/>
    </source>
</evidence>
<evidence type="ECO:0000259" key="11">
    <source>
        <dbReference type="PROSITE" id="PS50113"/>
    </source>
</evidence>
<dbReference type="GO" id="GO:0003677">
    <property type="term" value="F:DNA binding"/>
    <property type="evidence" value="ECO:0007669"/>
    <property type="project" value="UniProtKB-KW"/>
</dbReference>
<evidence type="ECO:0000259" key="9">
    <source>
        <dbReference type="PROSITE" id="PS50045"/>
    </source>
</evidence>
<keyword evidence="3" id="KW-0067">ATP-binding</keyword>
<feature type="domain" description="PAS" evidence="10">
    <location>
        <begin position="127"/>
        <end position="178"/>
    </location>
</feature>
<dbReference type="PANTHER" id="PTHR32071">
    <property type="entry name" value="TRANSCRIPTIONAL REGULATORY PROTEIN"/>
    <property type="match status" value="1"/>
</dbReference>
<dbReference type="InterPro" id="IPR003593">
    <property type="entry name" value="AAA+_ATPase"/>
</dbReference>
<keyword evidence="8" id="KW-0129">CBS domain</keyword>
<dbReference type="SMART" id="SM00091">
    <property type="entry name" value="PAS"/>
    <property type="match status" value="2"/>
</dbReference>
<dbReference type="Pfam" id="PF08448">
    <property type="entry name" value="PAS_4"/>
    <property type="match status" value="1"/>
</dbReference>
<dbReference type="NCBIfam" id="TIGR00229">
    <property type="entry name" value="sensory_box"/>
    <property type="match status" value="2"/>
</dbReference>
<dbReference type="FunFam" id="3.40.50.300:FF:000006">
    <property type="entry name" value="DNA-binding transcriptional regulator NtrC"/>
    <property type="match status" value="1"/>
</dbReference>
<dbReference type="SMART" id="SM00116">
    <property type="entry name" value="CBS"/>
    <property type="match status" value="2"/>
</dbReference>
<evidence type="ECO:0000313" key="13">
    <source>
        <dbReference type="EMBL" id="SHI16455.1"/>
    </source>
</evidence>
<dbReference type="STRING" id="1121420.SAMN02746098_02692"/>
<dbReference type="InterPro" id="IPR000700">
    <property type="entry name" value="PAS-assoc_C"/>
</dbReference>
<dbReference type="Pfam" id="PF25601">
    <property type="entry name" value="AAA_lid_14"/>
    <property type="match status" value="1"/>
</dbReference>
<evidence type="ECO:0000259" key="12">
    <source>
        <dbReference type="PROSITE" id="PS51371"/>
    </source>
</evidence>
<feature type="domain" description="CBS" evidence="12">
    <location>
        <begin position="8"/>
        <end position="64"/>
    </location>
</feature>
<dbReference type="InterPro" id="IPR025943">
    <property type="entry name" value="Sigma_54_int_dom_ATP-bd_2"/>
</dbReference>
<evidence type="ECO:0000256" key="4">
    <source>
        <dbReference type="ARBA" id="ARBA00023015"/>
    </source>
</evidence>
<dbReference type="GO" id="GO:0006355">
    <property type="term" value="P:regulation of DNA-templated transcription"/>
    <property type="evidence" value="ECO:0007669"/>
    <property type="project" value="InterPro"/>
</dbReference>
<dbReference type="CDD" id="cd02205">
    <property type="entry name" value="CBS_pair_SF"/>
    <property type="match status" value="1"/>
</dbReference>
<dbReference type="CDD" id="cd00130">
    <property type="entry name" value="PAS"/>
    <property type="match status" value="1"/>
</dbReference>
<dbReference type="PROSITE" id="PS00688">
    <property type="entry name" value="SIGMA54_INTERACT_3"/>
    <property type="match status" value="1"/>
</dbReference>
<dbReference type="InterPro" id="IPR013656">
    <property type="entry name" value="PAS_4"/>
</dbReference>
<dbReference type="Pfam" id="PF00989">
    <property type="entry name" value="PAS"/>
    <property type="match status" value="1"/>
</dbReference>